<keyword evidence="6 9" id="KW-0326">Glycosidase</keyword>
<dbReference type="GO" id="GO:0004650">
    <property type="term" value="F:polygalacturonase activity"/>
    <property type="evidence" value="ECO:0007669"/>
    <property type="project" value="InterPro"/>
</dbReference>
<evidence type="ECO:0000256" key="2">
    <source>
        <dbReference type="ARBA" id="ARBA00008834"/>
    </source>
</evidence>
<dbReference type="PANTHER" id="PTHR31375">
    <property type="match status" value="1"/>
</dbReference>
<keyword evidence="4" id="KW-0964">Secreted</keyword>
<dbReference type="AlphaFoldDB" id="A0AAN9ELW5"/>
<protein>
    <recommendedName>
        <fullName evidence="12">Polygalacturonase</fullName>
    </recommendedName>
</protein>
<keyword evidence="7" id="KW-0961">Cell wall biogenesis/degradation</keyword>
<dbReference type="Proteomes" id="UP001372338">
    <property type="component" value="Unassembled WGS sequence"/>
</dbReference>
<evidence type="ECO:0000313" key="10">
    <source>
        <dbReference type="EMBL" id="KAK7258800.1"/>
    </source>
</evidence>
<dbReference type="InterPro" id="IPR000743">
    <property type="entry name" value="Glyco_hydro_28"/>
</dbReference>
<accession>A0AAN9ELW5</accession>
<evidence type="ECO:0000256" key="7">
    <source>
        <dbReference type="ARBA" id="ARBA00023316"/>
    </source>
</evidence>
<dbReference type="InterPro" id="IPR006626">
    <property type="entry name" value="PbH1"/>
</dbReference>
<evidence type="ECO:0000256" key="4">
    <source>
        <dbReference type="ARBA" id="ARBA00022525"/>
    </source>
</evidence>
<dbReference type="SMART" id="SM00710">
    <property type="entry name" value="PbH1"/>
    <property type="match status" value="3"/>
</dbReference>
<evidence type="ECO:0000256" key="5">
    <source>
        <dbReference type="ARBA" id="ARBA00022801"/>
    </source>
</evidence>
<evidence type="ECO:0000256" key="9">
    <source>
        <dbReference type="RuleBase" id="RU361169"/>
    </source>
</evidence>
<dbReference type="InterPro" id="IPR011050">
    <property type="entry name" value="Pectin_lyase_fold/virulence"/>
</dbReference>
<dbReference type="SUPFAM" id="SSF51126">
    <property type="entry name" value="Pectin lyase-like"/>
    <property type="match status" value="1"/>
</dbReference>
<comment type="similarity">
    <text evidence="2 9">Belongs to the glycosyl hydrolase 28 family.</text>
</comment>
<name>A0AAN9ELW5_CROPI</name>
<organism evidence="10 11">
    <name type="scientific">Crotalaria pallida</name>
    <name type="common">Smooth rattlebox</name>
    <name type="synonym">Crotalaria striata</name>
    <dbReference type="NCBI Taxonomy" id="3830"/>
    <lineage>
        <taxon>Eukaryota</taxon>
        <taxon>Viridiplantae</taxon>
        <taxon>Streptophyta</taxon>
        <taxon>Embryophyta</taxon>
        <taxon>Tracheophyta</taxon>
        <taxon>Spermatophyta</taxon>
        <taxon>Magnoliopsida</taxon>
        <taxon>eudicotyledons</taxon>
        <taxon>Gunneridae</taxon>
        <taxon>Pentapetalae</taxon>
        <taxon>rosids</taxon>
        <taxon>fabids</taxon>
        <taxon>Fabales</taxon>
        <taxon>Fabaceae</taxon>
        <taxon>Papilionoideae</taxon>
        <taxon>50 kb inversion clade</taxon>
        <taxon>genistoids sensu lato</taxon>
        <taxon>core genistoids</taxon>
        <taxon>Crotalarieae</taxon>
        <taxon>Crotalaria</taxon>
    </lineage>
</organism>
<evidence type="ECO:0008006" key="12">
    <source>
        <dbReference type="Google" id="ProtNLM"/>
    </source>
</evidence>
<dbReference type="Pfam" id="PF00295">
    <property type="entry name" value="Glyco_hydro_28"/>
    <property type="match status" value="1"/>
</dbReference>
<keyword evidence="5 9" id="KW-0378">Hydrolase</keyword>
<keyword evidence="3" id="KW-0134">Cell wall</keyword>
<sequence>MNFATFYLFVEQIRIYKAFLKAWSAACGSTGILEVPAGKTFRLNPVKFSGPCKPTSLNFKLGGNIVAPQSIGAYGNNKDYWIIFTNVNGLVFNGGGQIDGQGSIWWKICKALLFNNCQYLKLIGTRHLNSARAHISITNSEHVTVSGLSISAPGNSPNTDGFDISDSSYLTIHQTNIGTGDDCIAMNRGTSNINIINVNCGPGHGISIGSLGKNGANEKVENVYVGYSSFNGTTNGVRIKTWQNGFGYVRNVTFEHITVINTQNPIIINQNYLDIPNVQDKNQSEAAQGGGLEITGVTYNDVRGTSATTVAINFDCSSSKGCNKILMDTISLTSFTSSSSGYGTTALCKNARGEAKSVSPEVSCLKKISH</sequence>
<evidence type="ECO:0000313" key="11">
    <source>
        <dbReference type="Proteomes" id="UP001372338"/>
    </source>
</evidence>
<dbReference type="Gene3D" id="2.160.20.10">
    <property type="entry name" value="Single-stranded right-handed beta-helix, Pectin lyase-like"/>
    <property type="match status" value="1"/>
</dbReference>
<gene>
    <name evidence="10" type="ORF">RIF29_24387</name>
</gene>
<proteinExistence type="inferred from homology"/>
<dbReference type="GO" id="GO:0071555">
    <property type="term" value="P:cell wall organization"/>
    <property type="evidence" value="ECO:0007669"/>
    <property type="project" value="UniProtKB-KW"/>
</dbReference>
<comment type="caution">
    <text evidence="10">The sequence shown here is derived from an EMBL/GenBank/DDBJ whole genome shotgun (WGS) entry which is preliminary data.</text>
</comment>
<feature type="active site" evidence="8">
    <location>
        <position position="204"/>
    </location>
</feature>
<evidence type="ECO:0000256" key="6">
    <source>
        <dbReference type="ARBA" id="ARBA00023295"/>
    </source>
</evidence>
<evidence type="ECO:0000256" key="3">
    <source>
        <dbReference type="ARBA" id="ARBA00022512"/>
    </source>
</evidence>
<comment type="subcellular location">
    <subcellularLocation>
        <location evidence="1">Secreted</location>
        <location evidence="1">Cell wall</location>
    </subcellularLocation>
</comment>
<evidence type="ECO:0000256" key="1">
    <source>
        <dbReference type="ARBA" id="ARBA00004191"/>
    </source>
</evidence>
<reference evidence="10 11" key="1">
    <citation type="submission" date="2024-01" db="EMBL/GenBank/DDBJ databases">
        <title>The genomes of 5 underutilized Papilionoideae crops provide insights into root nodulation and disease resistanc.</title>
        <authorList>
            <person name="Yuan L."/>
        </authorList>
    </citation>
    <scope>NUCLEOTIDE SEQUENCE [LARGE SCALE GENOMIC DNA]</scope>
    <source>
        <strain evidence="10">ZHUSHIDOU_FW_LH</strain>
        <tissue evidence="10">Leaf</tissue>
    </source>
</reference>
<dbReference type="GO" id="GO:0005975">
    <property type="term" value="P:carbohydrate metabolic process"/>
    <property type="evidence" value="ECO:0007669"/>
    <property type="project" value="InterPro"/>
</dbReference>
<dbReference type="EMBL" id="JAYWIO010000005">
    <property type="protein sequence ID" value="KAK7258800.1"/>
    <property type="molecule type" value="Genomic_DNA"/>
</dbReference>
<dbReference type="PROSITE" id="PS00502">
    <property type="entry name" value="POLYGALACTURONASE"/>
    <property type="match status" value="1"/>
</dbReference>
<keyword evidence="11" id="KW-1185">Reference proteome</keyword>
<evidence type="ECO:0000256" key="8">
    <source>
        <dbReference type="PROSITE-ProRule" id="PRU10052"/>
    </source>
</evidence>
<dbReference type="InterPro" id="IPR012334">
    <property type="entry name" value="Pectin_lyas_fold"/>
</dbReference>